<dbReference type="Pfam" id="PF24864">
    <property type="entry name" value="DUF7730"/>
    <property type="match status" value="1"/>
</dbReference>
<comment type="caution">
    <text evidence="2">The sequence shown here is derived from an EMBL/GenBank/DDBJ whole genome shotgun (WGS) entry which is preliminary data.</text>
</comment>
<evidence type="ECO:0000259" key="1">
    <source>
        <dbReference type="Pfam" id="PF24864"/>
    </source>
</evidence>
<proteinExistence type="predicted"/>
<keyword evidence="3" id="KW-1185">Reference proteome</keyword>
<dbReference type="InterPro" id="IPR056632">
    <property type="entry name" value="DUF7730"/>
</dbReference>
<reference evidence="2 3" key="1">
    <citation type="journal article" date="2020" name="Genomics">
        <title>Complete, high-quality genomes from long-read metagenomic sequencing of two wolf lichen thalli reveals enigmatic genome architecture.</title>
        <authorList>
            <person name="McKenzie S.K."/>
            <person name="Walston R.F."/>
            <person name="Allen J.L."/>
        </authorList>
    </citation>
    <scope>NUCLEOTIDE SEQUENCE [LARGE SCALE GENOMIC DNA]</scope>
    <source>
        <strain evidence="2">WasteWater2</strain>
    </source>
</reference>
<dbReference type="AlphaFoldDB" id="A0A8H6L355"/>
<name>A0A8H6L355_9LECA</name>
<dbReference type="Proteomes" id="UP000578531">
    <property type="component" value="Unassembled WGS sequence"/>
</dbReference>
<dbReference type="EMBL" id="JACCJC010000034">
    <property type="protein sequence ID" value="KAF6233828.1"/>
    <property type="molecule type" value="Genomic_DNA"/>
</dbReference>
<protein>
    <recommendedName>
        <fullName evidence="1">DUF7730 domain-containing protein</fullName>
    </recommendedName>
</protein>
<dbReference type="PANTHER" id="PTHR38790">
    <property type="entry name" value="2EXR DOMAIN-CONTAINING PROTEIN-RELATED"/>
    <property type="match status" value="1"/>
</dbReference>
<dbReference type="OrthoDB" id="5413827at2759"/>
<evidence type="ECO:0000313" key="2">
    <source>
        <dbReference type="EMBL" id="KAF6233828.1"/>
    </source>
</evidence>
<dbReference type="RefSeq" id="XP_037163237.1">
    <property type="nucleotide sequence ID" value="XM_037309940.1"/>
</dbReference>
<organism evidence="2 3">
    <name type="scientific">Letharia columbiana</name>
    <dbReference type="NCBI Taxonomy" id="112416"/>
    <lineage>
        <taxon>Eukaryota</taxon>
        <taxon>Fungi</taxon>
        <taxon>Dikarya</taxon>
        <taxon>Ascomycota</taxon>
        <taxon>Pezizomycotina</taxon>
        <taxon>Lecanoromycetes</taxon>
        <taxon>OSLEUM clade</taxon>
        <taxon>Lecanoromycetidae</taxon>
        <taxon>Lecanorales</taxon>
        <taxon>Lecanorineae</taxon>
        <taxon>Parmeliaceae</taxon>
        <taxon>Letharia</taxon>
    </lineage>
</organism>
<dbReference type="PANTHER" id="PTHR38790:SF4">
    <property type="entry name" value="2EXR DOMAIN-CONTAINING PROTEIN"/>
    <property type="match status" value="1"/>
</dbReference>
<dbReference type="GeneID" id="59289696"/>
<sequence>MKLRNGTHVDGVVDINPIAKSAIAQHNASSPLLRLPLEVKNLIYRYTFGDNLVHIIQNSDEGTAMFKNTICRASISEEEAQENFDGESTHQWYAPANEGRHNCCRFQKGATFPDREEGPKVLSLSLLRCCRQIYNEAHHIPHATNTFSCNDPETLQKFVVSLAQGSNDNHLAVRSLFLEMVYETTFENSWGRAVSTGAKLLKGLQNISIDVDWCAWHFCLGPRNQAELRKEGTSWSNNVISHVLALKKLPLKTATMVISDQGTEEQHIGTTSPYWKNHEAEYRWTLDEKKEWARYAREALLEPKI</sequence>
<gene>
    <name evidence="2" type="ORF">HO173_008040</name>
</gene>
<accession>A0A8H6L355</accession>
<feature type="domain" description="DUF7730" evidence="1">
    <location>
        <begin position="28"/>
        <end position="164"/>
    </location>
</feature>
<evidence type="ECO:0000313" key="3">
    <source>
        <dbReference type="Proteomes" id="UP000578531"/>
    </source>
</evidence>